<dbReference type="Gene3D" id="3.40.50.1460">
    <property type="match status" value="1"/>
</dbReference>
<reference evidence="3 4" key="1">
    <citation type="submission" date="2023-03" db="EMBL/GenBank/DDBJ databases">
        <title>Whole genome sequencing of Methanotrichaceae archaeon M04Ac.</title>
        <authorList>
            <person name="Khomyakova M.A."/>
            <person name="Merkel A.Y."/>
            <person name="Slobodkin A.I."/>
        </authorList>
    </citation>
    <scope>NUCLEOTIDE SEQUENCE [LARGE SCALE GENOMIC DNA]</scope>
    <source>
        <strain evidence="3 4">M04Ac</strain>
    </source>
</reference>
<organism evidence="3 4">
    <name type="scientific">Candidatus Methanocrinis alkalitolerans</name>
    <dbReference type="NCBI Taxonomy" id="3033395"/>
    <lineage>
        <taxon>Archaea</taxon>
        <taxon>Methanobacteriati</taxon>
        <taxon>Methanobacteriota</taxon>
        <taxon>Stenosarchaea group</taxon>
        <taxon>Methanomicrobia</taxon>
        <taxon>Methanotrichales</taxon>
        <taxon>Methanotrichaceae</taxon>
        <taxon>Methanocrinis</taxon>
    </lineage>
</organism>
<dbReference type="InterPro" id="IPR038490">
    <property type="entry name" value="Gingipain_propep_sf"/>
</dbReference>
<proteinExistence type="predicted"/>
<dbReference type="InterPro" id="IPR029031">
    <property type="entry name" value="Gingipain_N_sf"/>
</dbReference>
<dbReference type="Pfam" id="PF01364">
    <property type="entry name" value="Peptidase_C25"/>
    <property type="match status" value="1"/>
</dbReference>
<dbReference type="Gene3D" id="3.40.50.10390">
    <property type="entry name" value="Gingipain r, domain 1"/>
    <property type="match status" value="1"/>
</dbReference>
<dbReference type="Gene3D" id="2.60.40.3800">
    <property type="match status" value="1"/>
</dbReference>
<dbReference type="Proteomes" id="UP001215956">
    <property type="component" value="Unassembled WGS sequence"/>
</dbReference>
<evidence type="ECO:0000259" key="2">
    <source>
        <dbReference type="Pfam" id="PF01364"/>
    </source>
</evidence>
<feature type="domain" description="Gingipain" evidence="2">
    <location>
        <begin position="254"/>
        <end position="680"/>
    </location>
</feature>
<dbReference type="InterPro" id="IPR001769">
    <property type="entry name" value="Gingipain"/>
</dbReference>
<keyword evidence="4" id="KW-1185">Reference proteome</keyword>
<evidence type="ECO:0000313" key="3">
    <source>
        <dbReference type="EMBL" id="MDF0592078.1"/>
    </source>
</evidence>
<dbReference type="SUPFAM" id="SSF52129">
    <property type="entry name" value="Caspase-like"/>
    <property type="match status" value="1"/>
</dbReference>
<dbReference type="InterPro" id="IPR029030">
    <property type="entry name" value="Caspase-like_dom_sf"/>
</dbReference>
<comment type="caution">
    <text evidence="3">The sequence shown here is derived from an EMBL/GenBank/DDBJ whole genome shotgun (WGS) entry which is preliminary data.</text>
</comment>
<evidence type="ECO:0000313" key="4">
    <source>
        <dbReference type="Proteomes" id="UP001215956"/>
    </source>
</evidence>
<keyword evidence="1" id="KW-0732">Signal</keyword>
<dbReference type="EMBL" id="JARFPL010000001">
    <property type="protein sequence ID" value="MDF0592078.1"/>
    <property type="molecule type" value="Genomic_DNA"/>
</dbReference>
<protein>
    <submittedName>
        <fullName evidence="3">C25 family cysteine peptidase</fullName>
    </submittedName>
</protein>
<evidence type="ECO:0000256" key="1">
    <source>
        <dbReference type="ARBA" id="ARBA00022729"/>
    </source>
</evidence>
<gene>
    <name evidence="3" type="ORF">P0O24_00555</name>
</gene>
<accession>A0ABT5XBQ5</accession>
<sequence>MALICLLSLSLGSTIFPSALAAADSASTGKVVMQYLLDDPTIERGVETLTTPDGSIEIRDSVTIPGLYDRIVPGEPTVPVRTARILIPYGEEVQEIKVVPGNERYIGRLSISPGREAVPLGFTSNCTDCRPQENWTSPDPSFLDESIYESMSPYPEAAYSVLGVQKKHGYSILFINLYPISYIPKTGEAYSFGAFDVEVKTGPAETLDMGRFRGLAQDRQEVEMMVDNPEKATTYPSDLVSTGRSLLLDGKYEYVIITNQYLKEAPGPYNFQALIEKKEARGVNATIVTVEDIYANYRRSAHQDEPEIIRDFIKDAYDNNELRYVLLGGDGDGARIGGETWDAIVPARLLYAWAYEPDPHSCGLPADRIGIASDLYYACLDGDFKNATGVYGGSGVNLMADVYVGRAPVDNYVELSNFVRKTIAYESTPSNDRYLKGIWMVGEYLEPMVYPKASEGDAEGQPPETVDWWWGGDFKDRIKELFPEAFYVHTLYDRDHPGDECNCNQHDWNRAHLIEEINGNYIHAINHIGTSNFCDIVAYVMKMGYNHADALTNEKYFLGYSQAGYAASFDNRDPAGVYLPHDSVLEHFVTSKGGAFAFIGNSRYGLINPGNIENSPSQKFDRAFWEEMFNETRWNASGGPVTNIGLINQLSKEKFIGVVEGGEHNMRYSYYSINLLGCPETPFIIPSGVTLDTAAETVEAPVAVVPGPSAPSGGDMVGPFDSSPEIPDLFGEEMRFDWSFEFPPMVLEFADPLKI</sequence>
<name>A0ABT5XBQ5_9EURY</name>